<feature type="region of interest" description="Disordered" evidence="2">
    <location>
        <begin position="130"/>
        <end position="211"/>
    </location>
</feature>
<organism evidence="3 4">
    <name type="scientific">Tilletia laevis</name>
    <dbReference type="NCBI Taxonomy" id="157183"/>
    <lineage>
        <taxon>Eukaryota</taxon>
        <taxon>Fungi</taxon>
        <taxon>Dikarya</taxon>
        <taxon>Basidiomycota</taxon>
        <taxon>Ustilaginomycotina</taxon>
        <taxon>Exobasidiomycetes</taxon>
        <taxon>Tilletiales</taxon>
        <taxon>Tilletiaceae</taxon>
        <taxon>Tilletia</taxon>
    </lineage>
</organism>
<evidence type="ECO:0000256" key="2">
    <source>
        <dbReference type="SAM" id="MobiDB-lite"/>
    </source>
</evidence>
<dbReference type="AlphaFoldDB" id="A0A9N8LVN9"/>
<sequence length="495" mass="56804">MQALMNMADVAPRLAADAAALADEDDLGPMFERHRRWQGLPRNEKEDDTQFTDEESDLGKVPHHVRSPQNSQRAGPSQLHKTRRHVSDDEDGNDNRDSHSGSQIQSSKNSKRARLDLKDLLACYDSDEEASAEVRENYEEMGDGGKPWWEAEDEKEEEEEDEDEEEEGRADEEDFEGEEEKEDDEMEEEDRIEEDKRSEEQEEDDEKEDKNVRTFRKSYGLTVAEAVQVLDSILVVDGKGQNASREVVWSAVASIKAMSKMATSMQQINAYQKKNEMLLRHVERNTIRFEQMQRNLELVHAKLEETNAKLDETTVKLKELQESLADMKPTKLPKPELAKLKQTAAQLFYSPKVESYSAKGTLFKNVKRYIISFPLDVGPICKTILDSADEDTIKSEIWEPLAHKLGTLRCDFRDYRCYVKRIGARNSDGTTKAGLWKTVDEALEGVRQREKTEPHLVKADMKEIVTYDKKKYGEYSDKSLEKAPSRDAEFAKCFS</sequence>
<proteinExistence type="predicted"/>
<feature type="coiled-coil region" evidence="1">
    <location>
        <begin position="289"/>
        <end position="323"/>
    </location>
</feature>
<dbReference type="EMBL" id="CAJHJF010004701">
    <property type="protein sequence ID" value="CAD6944938.1"/>
    <property type="molecule type" value="Genomic_DNA"/>
</dbReference>
<keyword evidence="4" id="KW-1185">Reference proteome</keyword>
<accession>A0A9N8LVN9</accession>
<keyword evidence="1" id="KW-0175">Coiled coil</keyword>
<gene>
    <name evidence="3" type="ORF">JKILLFL_G8031</name>
</gene>
<feature type="compositionally biased region" description="Acidic residues" evidence="2">
    <location>
        <begin position="46"/>
        <end position="56"/>
    </location>
</feature>
<reference evidence="3 4" key="1">
    <citation type="submission" date="2020-10" db="EMBL/GenBank/DDBJ databases">
        <authorList>
            <person name="Sedaghatjoo S."/>
        </authorList>
    </citation>
    <scope>NUCLEOTIDE SEQUENCE [LARGE SCALE GENOMIC DNA]</scope>
    <source>
        <strain evidence="3 4">LLFL</strain>
    </source>
</reference>
<feature type="compositionally biased region" description="Acidic residues" evidence="2">
    <location>
        <begin position="150"/>
        <end position="192"/>
    </location>
</feature>
<comment type="caution">
    <text evidence="3">The sequence shown here is derived from an EMBL/GenBank/DDBJ whole genome shotgun (WGS) entry which is preliminary data.</text>
</comment>
<feature type="region of interest" description="Disordered" evidence="2">
    <location>
        <begin position="32"/>
        <end position="112"/>
    </location>
</feature>
<protein>
    <submittedName>
        <fullName evidence="3">Uncharacterized protein</fullName>
    </submittedName>
</protein>
<evidence type="ECO:0000313" key="3">
    <source>
        <dbReference type="EMBL" id="CAD6944938.1"/>
    </source>
</evidence>
<dbReference type="Proteomes" id="UP000836404">
    <property type="component" value="Unassembled WGS sequence"/>
</dbReference>
<evidence type="ECO:0000313" key="4">
    <source>
        <dbReference type="Proteomes" id="UP000836404"/>
    </source>
</evidence>
<name>A0A9N8LVN9_9BASI</name>
<evidence type="ECO:0000256" key="1">
    <source>
        <dbReference type="SAM" id="Coils"/>
    </source>
</evidence>